<accession>A0A3N6PXZ0</accession>
<evidence type="ECO:0000256" key="5">
    <source>
        <dbReference type="ARBA" id="ARBA00023004"/>
    </source>
</evidence>
<comment type="similarity">
    <text evidence="1">Belongs to the TfdA dioxygenase family.</text>
</comment>
<dbReference type="RefSeq" id="WP_124146051.1">
    <property type="nucleotide sequence ID" value="NZ_CAWOKI010000136.1"/>
</dbReference>
<evidence type="ECO:0000256" key="1">
    <source>
        <dbReference type="ARBA" id="ARBA00005896"/>
    </source>
</evidence>
<evidence type="ECO:0000313" key="7">
    <source>
        <dbReference type="EMBL" id="RQH47216.1"/>
    </source>
</evidence>
<evidence type="ECO:0000256" key="3">
    <source>
        <dbReference type="ARBA" id="ARBA00022964"/>
    </source>
</evidence>
<evidence type="ECO:0000259" key="6">
    <source>
        <dbReference type="Pfam" id="PF02668"/>
    </source>
</evidence>
<protein>
    <submittedName>
        <fullName evidence="7">Taurine dioxygenase</fullName>
    </submittedName>
</protein>
<dbReference type="Pfam" id="PF02668">
    <property type="entry name" value="TauD"/>
    <property type="match status" value="1"/>
</dbReference>
<keyword evidence="5" id="KW-0408">Iron</keyword>
<dbReference type="GO" id="GO:0016706">
    <property type="term" value="F:2-oxoglutarate-dependent dioxygenase activity"/>
    <property type="evidence" value="ECO:0007669"/>
    <property type="project" value="TreeGrafter"/>
</dbReference>
<dbReference type="Proteomes" id="UP000269154">
    <property type="component" value="Unassembled WGS sequence"/>
</dbReference>
<dbReference type="PANTHER" id="PTHR30468:SF1">
    <property type="entry name" value="ALPHA-KETOGLUTARATE-DEPENDENT SULFONATE DIOXYGENASE"/>
    <property type="match status" value="1"/>
</dbReference>
<sequence length="277" mass="31579">MDNAVHRNYSYIKVHPIAGAIGAEIQGVNLAEPLKSEVVEEIRLAFLDHLAIFFTNQELTPHQQLAFAQKFGKVMEYPLLQGLPKCPQITPVVKLEHERANFGGMWHSDTTYLERPPMGSILYAVEIPPYGGDTLFANQYMAYETLSEGLKETLQGLVGINTSSKAHAFLSNASLEQEVIVGTHPVVRTHPETGRKALYINTNHTKHFQGWTVSESRPLLDYLFEHQVRPEFTCRFRWQRGSLAFWDNRCTQHNPVNDYQGFKRIMHRVTLAGDKPY</sequence>
<dbReference type="GO" id="GO:0005737">
    <property type="term" value="C:cytoplasm"/>
    <property type="evidence" value="ECO:0007669"/>
    <property type="project" value="TreeGrafter"/>
</dbReference>
<dbReference type="InterPro" id="IPR051323">
    <property type="entry name" value="AtsK-like"/>
</dbReference>
<name>A0A3N6PXZ0_9CYAN</name>
<feature type="domain" description="TauD/TfdA-like" evidence="6">
    <location>
        <begin position="14"/>
        <end position="270"/>
    </location>
</feature>
<dbReference type="Gene3D" id="3.60.130.10">
    <property type="entry name" value="Clavaminate synthase-like"/>
    <property type="match status" value="1"/>
</dbReference>
<evidence type="ECO:0000256" key="4">
    <source>
        <dbReference type="ARBA" id="ARBA00023002"/>
    </source>
</evidence>
<keyword evidence="3 7" id="KW-0223">Dioxygenase</keyword>
<dbReference type="PANTHER" id="PTHR30468">
    <property type="entry name" value="ALPHA-KETOGLUTARATE-DEPENDENT SULFONATE DIOXYGENASE"/>
    <property type="match status" value="1"/>
</dbReference>
<dbReference type="AlphaFoldDB" id="A0A3N6PXZ0"/>
<dbReference type="SUPFAM" id="SSF51197">
    <property type="entry name" value="Clavaminate synthase-like"/>
    <property type="match status" value="1"/>
</dbReference>
<dbReference type="InterPro" id="IPR003819">
    <property type="entry name" value="TauD/TfdA-like"/>
</dbReference>
<dbReference type="GO" id="GO:0046872">
    <property type="term" value="F:metal ion binding"/>
    <property type="evidence" value="ECO:0007669"/>
    <property type="project" value="UniProtKB-KW"/>
</dbReference>
<keyword evidence="4" id="KW-0560">Oxidoreductase</keyword>
<reference evidence="7 8" key="1">
    <citation type="journal article" date="2018" name="ACS Chem. Biol.">
        <title>Ketoreductase domain dysfunction expands chemodiversity: malyngamide biosynthesis in the cyanobacterium Okeania hirsuta.</title>
        <authorList>
            <person name="Moss N.A."/>
            <person name="Leao T."/>
            <person name="Rankin M."/>
            <person name="McCullough T.M."/>
            <person name="Qu P."/>
            <person name="Korobeynikov A."/>
            <person name="Smith J.L."/>
            <person name="Gerwick L."/>
            <person name="Gerwick W.H."/>
        </authorList>
    </citation>
    <scope>NUCLEOTIDE SEQUENCE [LARGE SCALE GENOMIC DNA]</scope>
    <source>
        <strain evidence="7 8">PAB10Feb10-1</strain>
    </source>
</reference>
<evidence type="ECO:0000313" key="8">
    <source>
        <dbReference type="Proteomes" id="UP000269154"/>
    </source>
</evidence>
<dbReference type="OrthoDB" id="581608at2"/>
<dbReference type="InterPro" id="IPR042098">
    <property type="entry name" value="TauD-like_sf"/>
</dbReference>
<proteinExistence type="inferred from homology"/>
<dbReference type="EMBL" id="RCBY01000037">
    <property type="protein sequence ID" value="RQH47216.1"/>
    <property type="molecule type" value="Genomic_DNA"/>
</dbReference>
<organism evidence="7 8">
    <name type="scientific">Okeania hirsuta</name>
    <dbReference type="NCBI Taxonomy" id="1458930"/>
    <lineage>
        <taxon>Bacteria</taxon>
        <taxon>Bacillati</taxon>
        <taxon>Cyanobacteriota</taxon>
        <taxon>Cyanophyceae</taxon>
        <taxon>Oscillatoriophycideae</taxon>
        <taxon>Oscillatoriales</taxon>
        <taxon>Microcoleaceae</taxon>
        <taxon>Okeania</taxon>
    </lineage>
</organism>
<gene>
    <name evidence="7" type="ORF">D5R40_09230</name>
</gene>
<keyword evidence="8" id="KW-1185">Reference proteome</keyword>
<keyword evidence="2" id="KW-0479">Metal-binding</keyword>
<comment type="caution">
    <text evidence="7">The sequence shown here is derived from an EMBL/GenBank/DDBJ whole genome shotgun (WGS) entry which is preliminary data.</text>
</comment>
<evidence type="ECO:0000256" key="2">
    <source>
        <dbReference type="ARBA" id="ARBA00022723"/>
    </source>
</evidence>